<name>A0AAV7CZ34_ENGPU</name>
<protein>
    <submittedName>
        <fullName evidence="2">Uncharacterized protein</fullName>
    </submittedName>
</protein>
<feature type="region of interest" description="Disordered" evidence="1">
    <location>
        <begin position="100"/>
        <end position="128"/>
    </location>
</feature>
<organism evidence="2 3">
    <name type="scientific">Engystomops pustulosus</name>
    <name type="common">Tungara frog</name>
    <name type="synonym">Physalaemus pustulosus</name>
    <dbReference type="NCBI Taxonomy" id="76066"/>
    <lineage>
        <taxon>Eukaryota</taxon>
        <taxon>Metazoa</taxon>
        <taxon>Chordata</taxon>
        <taxon>Craniata</taxon>
        <taxon>Vertebrata</taxon>
        <taxon>Euteleostomi</taxon>
        <taxon>Amphibia</taxon>
        <taxon>Batrachia</taxon>
        <taxon>Anura</taxon>
        <taxon>Neobatrachia</taxon>
        <taxon>Hyloidea</taxon>
        <taxon>Leptodactylidae</taxon>
        <taxon>Leiuperinae</taxon>
        <taxon>Engystomops</taxon>
    </lineage>
</organism>
<dbReference type="Proteomes" id="UP000824782">
    <property type="component" value="Unassembled WGS sequence"/>
</dbReference>
<sequence>MGPMDEFQRRCRQMMWEDLGMPEAIRVMETPNAKPSGSQPMVRDVCDRSAVPEERLLCAAAGGNRREQPCRCLRMNRRPEKFADEPQNTHDGVLTEIGCEQGGSATLNHTPTDEGTPDPQKVVEHAGT</sequence>
<accession>A0AAV7CZ34</accession>
<comment type="caution">
    <text evidence="2">The sequence shown here is derived from an EMBL/GenBank/DDBJ whole genome shotgun (WGS) entry which is preliminary data.</text>
</comment>
<gene>
    <name evidence="2" type="ORF">GDO81_006339</name>
</gene>
<dbReference type="AlphaFoldDB" id="A0AAV7CZ34"/>
<reference evidence="2" key="1">
    <citation type="thesis" date="2020" institute="ProQuest LLC" country="789 East Eisenhower Parkway, Ann Arbor, MI, USA">
        <title>Comparative Genomics and Chromosome Evolution.</title>
        <authorList>
            <person name="Mudd A.B."/>
        </authorList>
    </citation>
    <scope>NUCLEOTIDE SEQUENCE</scope>
    <source>
        <strain evidence="2">237g6f4</strain>
        <tissue evidence="2">Blood</tissue>
    </source>
</reference>
<evidence type="ECO:0000256" key="1">
    <source>
        <dbReference type="SAM" id="MobiDB-lite"/>
    </source>
</evidence>
<evidence type="ECO:0000313" key="2">
    <source>
        <dbReference type="EMBL" id="KAG8589298.1"/>
    </source>
</evidence>
<evidence type="ECO:0000313" key="3">
    <source>
        <dbReference type="Proteomes" id="UP000824782"/>
    </source>
</evidence>
<dbReference type="EMBL" id="WNYA01000002">
    <property type="protein sequence ID" value="KAG8589298.1"/>
    <property type="molecule type" value="Genomic_DNA"/>
</dbReference>
<proteinExistence type="predicted"/>
<keyword evidence="3" id="KW-1185">Reference proteome</keyword>